<evidence type="ECO:0000256" key="1">
    <source>
        <dbReference type="SAM" id="MobiDB-lite"/>
    </source>
</evidence>
<organism evidence="2 3">
    <name type="scientific">Elysia crispata</name>
    <name type="common">lettuce slug</name>
    <dbReference type="NCBI Taxonomy" id="231223"/>
    <lineage>
        <taxon>Eukaryota</taxon>
        <taxon>Metazoa</taxon>
        <taxon>Spiralia</taxon>
        <taxon>Lophotrochozoa</taxon>
        <taxon>Mollusca</taxon>
        <taxon>Gastropoda</taxon>
        <taxon>Heterobranchia</taxon>
        <taxon>Euthyneura</taxon>
        <taxon>Panpulmonata</taxon>
        <taxon>Sacoglossa</taxon>
        <taxon>Placobranchoidea</taxon>
        <taxon>Plakobranchidae</taxon>
        <taxon>Elysia</taxon>
    </lineage>
</organism>
<dbReference type="Proteomes" id="UP001283361">
    <property type="component" value="Unassembled WGS sequence"/>
</dbReference>
<feature type="compositionally biased region" description="Basic and acidic residues" evidence="1">
    <location>
        <begin position="60"/>
        <end position="69"/>
    </location>
</feature>
<proteinExistence type="predicted"/>
<comment type="caution">
    <text evidence="2">The sequence shown here is derived from an EMBL/GenBank/DDBJ whole genome shotgun (WGS) entry which is preliminary data.</text>
</comment>
<gene>
    <name evidence="2" type="ORF">RRG08_045486</name>
</gene>
<reference evidence="2" key="1">
    <citation type="journal article" date="2023" name="G3 (Bethesda)">
        <title>A reference genome for the long-term kleptoplast-retaining sea slug Elysia crispata morphotype clarki.</title>
        <authorList>
            <person name="Eastman K.E."/>
            <person name="Pendleton A.L."/>
            <person name="Shaikh M.A."/>
            <person name="Suttiyut T."/>
            <person name="Ogas R."/>
            <person name="Tomko P."/>
            <person name="Gavelis G."/>
            <person name="Widhalm J.R."/>
            <person name="Wisecaver J.H."/>
        </authorList>
    </citation>
    <scope>NUCLEOTIDE SEQUENCE</scope>
    <source>
        <strain evidence="2">ECLA1</strain>
    </source>
</reference>
<feature type="region of interest" description="Disordered" evidence="1">
    <location>
        <begin position="1"/>
        <end position="95"/>
    </location>
</feature>
<keyword evidence="3" id="KW-1185">Reference proteome</keyword>
<evidence type="ECO:0000313" key="3">
    <source>
        <dbReference type="Proteomes" id="UP001283361"/>
    </source>
</evidence>
<dbReference type="AlphaFoldDB" id="A0AAE1AEL6"/>
<sequence length="95" mass="10200">MTGLWTCPVQQPAPVAGQGHGQAGGRDLRQTSGVNVPEYHDSSIIQVDVCREQEDGEGGGETREREGDTLHQASRPTRDLRDGPDMQQGKGGQDC</sequence>
<name>A0AAE1AEL6_9GAST</name>
<evidence type="ECO:0000313" key="2">
    <source>
        <dbReference type="EMBL" id="KAK3786100.1"/>
    </source>
</evidence>
<accession>A0AAE1AEL6</accession>
<dbReference type="EMBL" id="JAWDGP010002014">
    <property type="protein sequence ID" value="KAK3786100.1"/>
    <property type="molecule type" value="Genomic_DNA"/>
</dbReference>
<protein>
    <submittedName>
        <fullName evidence="2">Uncharacterized protein</fullName>
    </submittedName>
</protein>